<name>M5DW25_9GAMM</name>
<sequence length="273" mass="30603">MEIPLFTLRKKFLPYIFIVFHIPSVMSMEIVDDEELRLYDGQAFITIDATSYNQGVGDFSGDYEFTKVNFGFDIETLVNADELRIGEFPREYSDGDVGALEYYENPNFNEGDVDSKRYLPGTDSEGNVLIPDADIIIRNFGLGRVDDYNGSDPTIVPFKIKDPYIELAYKLDGQGIRRVVGFRYGFGAAKGDFSGDLMSITGNLEGEIRGPASVALEQLDCTQEWFFCIAAGIDSDWKSMGRSFLLIRRQVKGLEKALISSALHGWASQRAQN</sequence>
<dbReference type="AlphaFoldDB" id="M5DW25"/>
<evidence type="ECO:0000313" key="1">
    <source>
        <dbReference type="EMBL" id="CCU73478.1"/>
    </source>
</evidence>
<dbReference type="HOGENOM" id="CLU_1019162_0_0_6"/>
<keyword evidence="2" id="KW-1185">Reference proteome</keyword>
<dbReference type="KEGG" id="tol:TOL_3082"/>
<dbReference type="EMBL" id="HF680312">
    <property type="protein sequence ID" value="CCU73478.1"/>
    <property type="molecule type" value="Genomic_DNA"/>
</dbReference>
<reference evidence="1 2" key="1">
    <citation type="journal article" date="2013" name="Genome Announc.">
        <title>Genome Sequence of Thalassolituus oleivorans MIL-1 (DSM 14913T).</title>
        <authorList>
            <person name="Golyshin P.N."/>
            <person name="Werner J."/>
            <person name="Chernikova T.N."/>
            <person name="Tran H."/>
            <person name="Ferrer M."/>
            <person name="Yakimov M.M."/>
            <person name="Teeling H."/>
            <person name="Golyshina O.V."/>
        </authorList>
    </citation>
    <scope>NUCLEOTIDE SEQUENCE [LARGE SCALE GENOMIC DNA]</scope>
    <source>
        <strain evidence="1 2">MIL-1</strain>
    </source>
</reference>
<organism evidence="1 2">
    <name type="scientific">Thalassolituus oleivorans MIL-1</name>
    <dbReference type="NCBI Taxonomy" id="1298593"/>
    <lineage>
        <taxon>Bacteria</taxon>
        <taxon>Pseudomonadati</taxon>
        <taxon>Pseudomonadota</taxon>
        <taxon>Gammaproteobacteria</taxon>
        <taxon>Oceanospirillales</taxon>
        <taxon>Oceanospirillaceae</taxon>
        <taxon>Thalassolituus</taxon>
    </lineage>
</organism>
<gene>
    <name evidence="1" type="ORF">TOL_3082</name>
</gene>
<evidence type="ECO:0000313" key="2">
    <source>
        <dbReference type="Proteomes" id="UP000011866"/>
    </source>
</evidence>
<proteinExistence type="predicted"/>
<protein>
    <submittedName>
        <fullName evidence="1">Uncharacterized protein</fullName>
    </submittedName>
</protein>
<accession>M5DW25</accession>
<dbReference type="Proteomes" id="UP000011866">
    <property type="component" value="Chromosome"/>
</dbReference>